<reference evidence="1" key="1">
    <citation type="submission" date="2018-05" db="EMBL/GenBank/DDBJ databases">
        <authorList>
            <person name="Lanie J.A."/>
            <person name="Ng W.-L."/>
            <person name="Kazmierczak K.M."/>
            <person name="Andrzejewski T.M."/>
            <person name="Davidsen T.M."/>
            <person name="Wayne K.J."/>
            <person name="Tettelin H."/>
            <person name="Glass J.I."/>
            <person name="Rusch D."/>
            <person name="Podicherti R."/>
            <person name="Tsui H.-C.T."/>
            <person name="Winkler M.E."/>
        </authorList>
    </citation>
    <scope>NUCLEOTIDE SEQUENCE</scope>
</reference>
<evidence type="ECO:0000313" key="1">
    <source>
        <dbReference type="EMBL" id="SVD78850.1"/>
    </source>
</evidence>
<sequence>MKHFIAAIVSMAFATSIFADNHTSNSEDTNQQALAVETSICTFNEDKDISDLNNAINSFKNWAAGADYPSYLVMNTPLYVSSQTNAEVALQEFASFKNMATAWNKVWEDNPEFVSELGEAVSCGRSFSHYFPLHTNQNLEPDDDRIMVINWCTKNEGVSWDQMSAKHDTFSFS</sequence>
<dbReference type="AlphaFoldDB" id="A0A382Y6U1"/>
<protein>
    <submittedName>
        <fullName evidence="1">Uncharacterized protein</fullName>
    </submittedName>
</protein>
<accession>A0A382Y6U1</accession>
<name>A0A382Y6U1_9ZZZZ</name>
<feature type="non-terminal residue" evidence="1">
    <location>
        <position position="173"/>
    </location>
</feature>
<gene>
    <name evidence="1" type="ORF">METZ01_LOCUS431704</name>
</gene>
<dbReference type="EMBL" id="UINC01173316">
    <property type="protein sequence ID" value="SVD78850.1"/>
    <property type="molecule type" value="Genomic_DNA"/>
</dbReference>
<organism evidence="1">
    <name type="scientific">marine metagenome</name>
    <dbReference type="NCBI Taxonomy" id="408172"/>
    <lineage>
        <taxon>unclassified sequences</taxon>
        <taxon>metagenomes</taxon>
        <taxon>ecological metagenomes</taxon>
    </lineage>
</organism>
<proteinExistence type="predicted"/>